<feature type="transmembrane region" description="Helical" evidence="1">
    <location>
        <begin position="83"/>
        <end position="101"/>
    </location>
</feature>
<evidence type="ECO:0000313" key="2">
    <source>
        <dbReference type="EMBL" id="QGS52325.1"/>
    </source>
</evidence>
<evidence type="ECO:0000256" key="1">
    <source>
        <dbReference type="SAM" id="Phobius"/>
    </source>
</evidence>
<dbReference type="KEGG" id="stab:STABA_v1c09720"/>
<protein>
    <submittedName>
        <fullName evidence="2">Uncharacterized protein</fullName>
    </submittedName>
</protein>
<evidence type="ECO:0000313" key="3">
    <source>
        <dbReference type="Proteomes" id="UP000424468"/>
    </source>
</evidence>
<feature type="transmembrane region" description="Helical" evidence="1">
    <location>
        <begin position="121"/>
        <end position="144"/>
    </location>
</feature>
<name>A0A6I6CBI4_9MOLU</name>
<keyword evidence="1" id="KW-0812">Transmembrane</keyword>
<gene>
    <name evidence="2" type="ORF">STABA_v1c09720</name>
</gene>
<feature type="transmembrane region" description="Helical" evidence="1">
    <location>
        <begin position="156"/>
        <end position="174"/>
    </location>
</feature>
<dbReference type="RefSeq" id="WP_156007194.1">
    <property type="nucleotide sequence ID" value="NZ_CP046276.1"/>
</dbReference>
<feature type="transmembrane region" description="Helical" evidence="1">
    <location>
        <begin position="52"/>
        <end position="71"/>
    </location>
</feature>
<feature type="transmembrane region" description="Helical" evidence="1">
    <location>
        <begin position="12"/>
        <end position="32"/>
    </location>
</feature>
<keyword evidence="3" id="KW-1185">Reference proteome</keyword>
<feature type="transmembrane region" description="Helical" evidence="1">
    <location>
        <begin position="262"/>
        <end position="287"/>
    </location>
</feature>
<accession>A0A6I6CBI4</accession>
<keyword evidence="1" id="KW-0472">Membrane</keyword>
<dbReference type="EMBL" id="CP046276">
    <property type="protein sequence ID" value="QGS52325.1"/>
    <property type="molecule type" value="Genomic_DNA"/>
</dbReference>
<dbReference type="OrthoDB" id="390280at2"/>
<dbReference type="Proteomes" id="UP000424468">
    <property type="component" value="Chromosome"/>
</dbReference>
<keyword evidence="1" id="KW-1133">Transmembrane helix</keyword>
<sequence>MKINKNFEFSLKLMVLIGLVSFLIFDFIRILISPKPSLDGIPVLERFSHYYAFFTTQSNYLVVIYLFYSLFTQYSYNKKPPFGIELGVTVYITLTMVVFWAGIVTQHTHTGNVAKVRASDWFTTCILHLFVPFIMITNFILSSGDTYYSPRVHARFSLYGITIYPVLYSFYAVIRGEFRWETYGPEFFSKAYICENGVWKVNPKGPWSTDLIAFADKVNPYNSEMWYPYWFMNLHNGQLKTTDIVTGQERIWQSYDKSESMILGQVVMGYLFIISLVVFFQYLYLFINNVKYYRWHDIDGNLISKAEHDYWLRFRKFKRQEARSERKLIRLEMKKEYKDWLKSLKNLSTKEKLIKLIEFRNNRTLKNGLKKADIKKLNLEKKQHKIALKQILNEAKTKDRAIIKQNLRDAAWYAKLVKKGIATRRIE</sequence>
<organism evidence="2 3">
    <name type="scientific">Spiroplasma tabanidicola</name>
    <dbReference type="NCBI Taxonomy" id="324079"/>
    <lineage>
        <taxon>Bacteria</taxon>
        <taxon>Bacillati</taxon>
        <taxon>Mycoplasmatota</taxon>
        <taxon>Mollicutes</taxon>
        <taxon>Entomoplasmatales</taxon>
        <taxon>Spiroplasmataceae</taxon>
        <taxon>Spiroplasma</taxon>
    </lineage>
</organism>
<dbReference type="AlphaFoldDB" id="A0A6I6CBI4"/>
<proteinExistence type="predicted"/>
<reference evidence="2 3" key="1">
    <citation type="submission" date="2019-11" db="EMBL/GenBank/DDBJ databases">
        <title>Complete genome sequence of Spiroplasma tabanidicola TAUS-1 (DSM 22603).</title>
        <authorList>
            <person name="Huang C.-T."/>
            <person name="Lin Y.-C."/>
            <person name="Kuo C.-H."/>
        </authorList>
    </citation>
    <scope>NUCLEOTIDE SEQUENCE [LARGE SCALE GENOMIC DNA]</scope>
    <source>
        <strain evidence="2 3">TAUS-1</strain>
    </source>
</reference>